<evidence type="ECO:0000313" key="1">
    <source>
        <dbReference type="EMBL" id="SQJ09395.1"/>
    </source>
</evidence>
<dbReference type="RefSeq" id="WP_005981358.1">
    <property type="nucleotide sequence ID" value="NZ_CABKNW010000005.1"/>
</dbReference>
<evidence type="ECO:0000313" key="2">
    <source>
        <dbReference type="Proteomes" id="UP000249008"/>
    </source>
</evidence>
<dbReference type="EMBL" id="LS483487">
    <property type="protein sequence ID" value="SQJ09395.1"/>
    <property type="molecule type" value="Genomic_DNA"/>
</dbReference>
<name>A0AAX2JEL9_9FUSO</name>
<organism evidence="1 2">
    <name type="scientific">Fusobacterium ulcerans</name>
    <dbReference type="NCBI Taxonomy" id="861"/>
    <lineage>
        <taxon>Bacteria</taxon>
        <taxon>Fusobacteriati</taxon>
        <taxon>Fusobacteriota</taxon>
        <taxon>Fusobacteriia</taxon>
        <taxon>Fusobacteriales</taxon>
        <taxon>Fusobacteriaceae</taxon>
        <taxon>Fusobacterium</taxon>
    </lineage>
</organism>
<dbReference type="Proteomes" id="UP000249008">
    <property type="component" value="Chromosome 1"/>
</dbReference>
<sequence length="569" mass="65307">MENRGKVVAEKMIEIFELLEKEIRETIKNKETLPEDKFMPGWAKGIHFSWYHHMEKPEYGTKESNKTTCFFEFNSIHVSHHRMEEEVDIDLKFLTTEIFKNDIVPTVQSWLQNKVDNEPYGGLYNASFGITVTFSVSRDPLPTDAPHMQGQIWEQTRITAKDEKRLNKRKELIYNFIKNEEYKSADISEIDNSLTPICSVAVEDFLEEFGRVHLIEFFTALIAQAKKARFKSTMSHLIYGFANGAAILTRANENHTPNNEELALACWLCMMMLIHGTDKYERQYGRDYLKTAGELGYKEAKNILKFGTGQIPADTVQFKNKYVTCLGNDIDKVIDLKIKEECEEAYKSMVEFIIKLIKAGFPNEYSIKFNSKVKEFLPIPDLKKTKANTFWNNCAKYPALYPLMKEYAHTIMDSYDYYSDADCEQAVPVGGYAVFALGLADISNGDIVQEFMEQNDSEHSISPSWFVGEYIDKFGITSENIPVVIACLTNSNNHGYKGSNFAGLNNPDILKKFVEELENSEISSYSVYEIIESIWDDEDGLEEAISAAEKVNQKYLQKILELSEEDDED</sequence>
<dbReference type="AlphaFoldDB" id="A0AAX2JEL9"/>
<dbReference type="KEGG" id="ful:C4N20_02100"/>
<proteinExistence type="predicted"/>
<dbReference type="InterPro" id="IPR046136">
    <property type="entry name" value="DUF6138"/>
</dbReference>
<dbReference type="Pfam" id="PF19635">
    <property type="entry name" value="DUF6138"/>
    <property type="match status" value="1"/>
</dbReference>
<dbReference type="GeneID" id="78453583"/>
<gene>
    <name evidence="1" type="ORF">NCTC12112_02302</name>
</gene>
<reference evidence="1 2" key="1">
    <citation type="submission" date="2018-06" db="EMBL/GenBank/DDBJ databases">
        <authorList>
            <consortium name="Pathogen Informatics"/>
            <person name="Doyle S."/>
        </authorList>
    </citation>
    <scope>NUCLEOTIDE SEQUENCE [LARGE SCALE GENOMIC DNA]</scope>
    <source>
        <strain evidence="1 2">NCTC12112</strain>
    </source>
</reference>
<protein>
    <submittedName>
        <fullName evidence="1">Uncharacterized protein</fullName>
    </submittedName>
</protein>
<accession>A0AAX2JEL9</accession>